<dbReference type="Proteomes" id="UP000176608">
    <property type="component" value="Unassembled WGS sequence"/>
</dbReference>
<dbReference type="GO" id="GO:0009003">
    <property type="term" value="F:signal peptidase activity"/>
    <property type="evidence" value="ECO:0007669"/>
    <property type="project" value="UniProtKB-EC"/>
</dbReference>
<protein>
    <recommendedName>
        <fullName evidence="3 6">Signal peptidase I</fullName>
        <ecNumber evidence="3 6">3.4.21.89</ecNumber>
    </recommendedName>
</protein>
<gene>
    <name evidence="8" type="ORF">A2886_03615</name>
</gene>
<feature type="active site" evidence="5">
    <location>
        <position position="81"/>
    </location>
</feature>
<evidence type="ECO:0000256" key="5">
    <source>
        <dbReference type="PIRSR" id="PIRSR600223-1"/>
    </source>
</evidence>
<sequence length="180" mass="20268">MQNKSFFLELVETFVVSFIVLTVLYGLIAFPEIVSGASMEPGIADADRILVEKISRIFTGFDRGDLVVLHPPDNDNIDYVKRIIGIPGDVVKISDCEVFITRDGNRFVLEEPYLYENTCTSGGKYFQEGKAQKIEEGYYLVLGDNRDRSADSRVFGPIAQERIVGKAVFRFWPPSKLGFL</sequence>
<evidence type="ECO:0000256" key="2">
    <source>
        <dbReference type="ARBA" id="ARBA00009370"/>
    </source>
</evidence>
<keyword evidence="6" id="KW-1133">Transmembrane helix</keyword>
<comment type="subcellular location">
    <subcellularLocation>
        <location evidence="6">Membrane</location>
        <topology evidence="6">Single-pass type II membrane protein</topology>
    </subcellularLocation>
</comment>
<dbReference type="GO" id="GO:0004252">
    <property type="term" value="F:serine-type endopeptidase activity"/>
    <property type="evidence" value="ECO:0007669"/>
    <property type="project" value="InterPro"/>
</dbReference>
<comment type="catalytic activity">
    <reaction evidence="1 6">
        <text>Cleavage of hydrophobic, N-terminal signal or leader sequences from secreted and periplasmic proteins.</text>
        <dbReference type="EC" id="3.4.21.89"/>
    </reaction>
</comment>
<dbReference type="EMBL" id="MEVA01000015">
    <property type="protein sequence ID" value="OGC47289.1"/>
    <property type="molecule type" value="Genomic_DNA"/>
</dbReference>
<dbReference type="PROSITE" id="PS00760">
    <property type="entry name" value="SPASE_I_2"/>
    <property type="match status" value="1"/>
</dbReference>
<dbReference type="InterPro" id="IPR036286">
    <property type="entry name" value="LexA/Signal_pep-like_sf"/>
</dbReference>
<name>A0A1F4UQV0_UNCKA</name>
<keyword evidence="6" id="KW-0812">Transmembrane</keyword>
<dbReference type="CDD" id="cd06530">
    <property type="entry name" value="S26_SPase_I"/>
    <property type="match status" value="1"/>
</dbReference>
<dbReference type="EC" id="3.4.21.89" evidence="3 6"/>
<dbReference type="GO" id="GO:0016020">
    <property type="term" value="C:membrane"/>
    <property type="evidence" value="ECO:0007669"/>
    <property type="project" value="UniProtKB-SubCell"/>
</dbReference>
<dbReference type="NCBIfam" id="TIGR02227">
    <property type="entry name" value="sigpep_I_bact"/>
    <property type="match status" value="1"/>
</dbReference>
<dbReference type="InterPro" id="IPR019757">
    <property type="entry name" value="Pept_S26A_signal_pept_1_Lys-AS"/>
</dbReference>
<evidence type="ECO:0000313" key="8">
    <source>
        <dbReference type="EMBL" id="OGC47289.1"/>
    </source>
</evidence>
<dbReference type="Pfam" id="PF10502">
    <property type="entry name" value="Peptidase_S26"/>
    <property type="match status" value="1"/>
</dbReference>
<dbReference type="PRINTS" id="PR00727">
    <property type="entry name" value="LEADERPTASE"/>
</dbReference>
<dbReference type="GO" id="GO:0006465">
    <property type="term" value="P:signal peptide processing"/>
    <property type="evidence" value="ECO:0007669"/>
    <property type="project" value="InterPro"/>
</dbReference>
<dbReference type="InterPro" id="IPR000223">
    <property type="entry name" value="Pept_S26A_signal_pept_1"/>
</dbReference>
<evidence type="ECO:0000256" key="6">
    <source>
        <dbReference type="RuleBase" id="RU362042"/>
    </source>
</evidence>
<accession>A0A1F4UQV0</accession>
<dbReference type="AlphaFoldDB" id="A0A1F4UQV0"/>
<reference evidence="8 9" key="1">
    <citation type="journal article" date="2016" name="Nat. Commun.">
        <title>Thousands of microbial genomes shed light on interconnected biogeochemical processes in an aquifer system.</title>
        <authorList>
            <person name="Anantharaman K."/>
            <person name="Brown C.T."/>
            <person name="Hug L.A."/>
            <person name="Sharon I."/>
            <person name="Castelle C.J."/>
            <person name="Probst A.J."/>
            <person name="Thomas B.C."/>
            <person name="Singh A."/>
            <person name="Wilkins M.J."/>
            <person name="Karaoz U."/>
            <person name="Brodie E.L."/>
            <person name="Williams K.H."/>
            <person name="Hubbard S.S."/>
            <person name="Banfield J.F."/>
        </authorList>
    </citation>
    <scope>NUCLEOTIDE SEQUENCE [LARGE SCALE GENOMIC DNA]</scope>
</reference>
<dbReference type="PANTHER" id="PTHR43390">
    <property type="entry name" value="SIGNAL PEPTIDASE I"/>
    <property type="match status" value="1"/>
</dbReference>
<dbReference type="Gene3D" id="2.10.109.10">
    <property type="entry name" value="Umud Fragment, subunit A"/>
    <property type="match status" value="1"/>
</dbReference>
<dbReference type="STRING" id="1802617.A2886_03615"/>
<evidence type="ECO:0000256" key="1">
    <source>
        <dbReference type="ARBA" id="ARBA00000677"/>
    </source>
</evidence>
<evidence type="ECO:0000256" key="3">
    <source>
        <dbReference type="ARBA" id="ARBA00013208"/>
    </source>
</evidence>
<keyword evidence="4 6" id="KW-0378">Hydrolase</keyword>
<dbReference type="PROSITE" id="PS00761">
    <property type="entry name" value="SPASE_I_3"/>
    <property type="match status" value="1"/>
</dbReference>
<comment type="caution">
    <text evidence="8">The sequence shown here is derived from an EMBL/GenBank/DDBJ whole genome shotgun (WGS) entry which is preliminary data.</text>
</comment>
<dbReference type="InterPro" id="IPR019533">
    <property type="entry name" value="Peptidase_S26"/>
</dbReference>
<feature type="domain" description="Peptidase S26" evidence="7">
    <location>
        <begin position="9"/>
        <end position="172"/>
    </location>
</feature>
<evidence type="ECO:0000259" key="7">
    <source>
        <dbReference type="Pfam" id="PF10502"/>
    </source>
</evidence>
<dbReference type="PANTHER" id="PTHR43390:SF1">
    <property type="entry name" value="CHLOROPLAST PROCESSING PEPTIDASE"/>
    <property type="match status" value="1"/>
</dbReference>
<evidence type="ECO:0000256" key="4">
    <source>
        <dbReference type="ARBA" id="ARBA00022801"/>
    </source>
</evidence>
<feature type="active site" evidence="5">
    <location>
        <position position="38"/>
    </location>
</feature>
<feature type="transmembrane region" description="Helical" evidence="6">
    <location>
        <begin position="6"/>
        <end position="30"/>
    </location>
</feature>
<comment type="similarity">
    <text evidence="2 6">Belongs to the peptidase S26 family.</text>
</comment>
<dbReference type="InterPro" id="IPR019758">
    <property type="entry name" value="Pept_S26A_signal_pept_1_CS"/>
</dbReference>
<keyword evidence="6" id="KW-0645">Protease</keyword>
<evidence type="ECO:0000313" key="9">
    <source>
        <dbReference type="Proteomes" id="UP000176608"/>
    </source>
</evidence>
<keyword evidence="6" id="KW-0472">Membrane</keyword>
<proteinExistence type="inferred from homology"/>
<organism evidence="8 9">
    <name type="scientific">candidate division WWE3 bacterium RIFCSPHIGHO2_01_FULL_42_13</name>
    <dbReference type="NCBI Taxonomy" id="1802617"/>
    <lineage>
        <taxon>Bacteria</taxon>
        <taxon>Katanobacteria</taxon>
    </lineage>
</organism>
<dbReference type="SUPFAM" id="SSF51306">
    <property type="entry name" value="LexA/Signal peptidase"/>
    <property type="match status" value="1"/>
</dbReference>